<dbReference type="InterPro" id="IPR000683">
    <property type="entry name" value="Gfo/Idh/MocA-like_OxRdtase_N"/>
</dbReference>
<feature type="non-terminal residue" evidence="2">
    <location>
        <position position="154"/>
    </location>
</feature>
<dbReference type="EMBL" id="UINC01037066">
    <property type="protein sequence ID" value="SVB31990.1"/>
    <property type="molecule type" value="Genomic_DNA"/>
</dbReference>
<dbReference type="PANTHER" id="PTHR43249:SF1">
    <property type="entry name" value="D-GLUCOSIDE 3-DEHYDROGENASE"/>
    <property type="match status" value="1"/>
</dbReference>
<accession>A0A382D0M6</accession>
<dbReference type="InterPro" id="IPR052515">
    <property type="entry name" value="Gfo/Idh/MocA_Oxidoreductase"/>
</dbReference>
<name>A0A382D0M6_9ZZZZ</name>
<feature type="domain" description="Gfo/Idh/MocA-like oxidoreductase N-terminal" evidence="1">
    <location>
        <begin position="1"/>
        <end position="118"/>
    </location>
</feature>
<protein>
    <recommendedName>
        <fullName evidence="1">Gfo/Idh/MocA-like oxidoreductase N-terminal domain-containing protein</fullName>
    </recommendedName>
</protein>
<dbReference type="SUPFAM" id="SSF51735">
    <property type="entry name" value="NAD(P)-binding Rossmann-fold domains"/>
    <property type="match status" value="1"/>
</dbReference>
<reference evidence="2" key="1">
    <citation type="submission" date="2018-05" db="EMBL/GenBank/DDBJ databases">
        <authorList>
            <person name="Lanie J.A."/>
            <person name="Ng W.-L."/>
            <person name="Kazmierczak K.M."/>
            <person name="Andrzejewski T.M."/>
            <person name="Davidsen T.M."/>
            <person name="Wayne K.J."/>
            <person name="Tettelin H."/>
            <person name="Glass J.I."/>
            <person name="Rusch D."/>
            <person name="Podicherti R."/>
            <person name="Tsui H.-C.T."/>
            <person name="Winkler M.E."/>
        </authorList>
    </citation>
    <scope>NUCLEOTIDE SEQUENCE</scope>
</reference>
<dbReference type="AlphaFoldDB" id="A0A382D0M6"/>
<dbReference type="Gene3D" id="3.40.50.720">
    <property type="entry name" value="NAD(P)-binding Rossmann-like Domain"/>
    <property type="match status" value="1"/>
</dbReference>
<sequence length="154" mass="16667">MKIAFIGAGGIAGNYRNSLKKLGRPIATICDVNSDRADQVAAQENAVAYTDHHEMLAKEKPDVIFTCIPPGAHTTQVIDAAKSGAALFVAKPVAIDLDTALRTRDTIENANLINQVGYMARYSDLTEKVRKMVVGREVAMGFGRFMCRMGSSHP</sequence>
<dbReference type="GO" id="GO:0000166">
    <property type="term" value="F:nucleotide binding"/>
    <property type="evidence" value="ECO:0007669"/>
    <property type="project" value="InterPro"/>
</dbReference>
<gene>
    <name evidence="2" type="ORF">METZ01_LOCUS184844</name>
</gene>
<evidence type="ECO:0000259" key="1">
    <source>
        <dbReference type="Pfam" id="PF01408"/>
    </source>
</evidence>
<dbReference type="Pfam" id="PF01408">
    <property type="entry name" value="GFO_IDH_MocA"/>
    <property type="match status" value="1"/>
</dbReference>
<dbReference type="PANTHER" id="PTHR43249">
    <property type="entry name" value="UDP-N-ACETYL-2-AMINO-2-DEOXY-D-GLUCURONATE OXIDASE"/>
    <property type="match status" value="1"/>
</dbReference>
<proteinExistence type="predicted"/>
<dbReference type="InterPro" id="IPR036291">
    <property type="entry name" value="NAD(P)-bd_dom_sf"/>
</dbReference>
<organism evidence="2">
    <name type="scientific">marine metagenome</name>
    <dbReference type="NCBI Taxonomy" id="408172"/>
    <lineage>
        <taxon>unclassified sequences</taxon>
        <taxon>metagenomes</taxon>
        <taxon>ecological metagenomes</taxon>
    </lineage>
</organism>
<evidence type="ECO:0000313" key="2">
    <source>
        <dbReference type="EMBL" id="SVB31990.1"/>
    </source>
</evidence>